<sequence>MTNGRDCAFTWGRGKTKPEDVTSALELPAPDHGRLWGELAVFAMGARVERTVLLALWRERGALDHRAGERLCADLVDLSILADHGPTVRLDPDVRAFLRARIAAATLTGVHAALVRVARRRLPPDGEGAAWWLLPCSEGYLWEQLPGHLLESGRVTELAGLLGDLRWLTAKIRACGTAAAEADAALVDTDGARALARSLARSAHVLDRARQWDADPKSGTDTGPSRTARRRGPRQPAVGAGEPVARRPRTRTTSGHVRAKPATPAAPLRALVAARDRSGAPADDSGPGQRRGRLCRGPRQFIACRDR</sequence>
<dbReference type="Proteomes" id="UP001180754">
    <property type="component" value="Unassembled WGS sequence"/>
</dbReference>
<evidence type="ECO:0008006" key="4">
    <source>
        <dbReference type="Google" id="ProtNLM"/>
    </source>
</evidence>
<dbReference type="Gene3D" id="1.25.40.370">
    <property type="match status" value="1"/>
</dbReference>
<protein>
    <recommendedName>
        <fullName evidence="4">Golgi phosphoprotein 3 (GPP34)</fullName>
    </recommendedName>
</protein>
<reference evidence="2" key="1">
    <citation type="submission" date="2024-05" db="EMBL/GenBank/DDBJ databases">
        <title>30 novel species of actinomycetes from the DSMZ collection.</title>
        <authorList>
            <person name="Nouioui I."/>
        </authorList>
    </citation>
    <scope>NUCLEOTIDE SEQUENCE</scope>
    <source>
        <strain evidence="2">DSM 41529</strain>
    </source>
</reference>
<feature type="region of interest" description="Disordered" evidence="1">
    <location>
        <begin position="210"/>
        <end position="297"/>
    </location>
</feature>
<proteinExistence type="predicted"/>
<accession>A0ABU2XJ28</accession>
<evidence type="ECO:0000313" key="3">
    <source>
        <dbReference type="Proteomes" id="UP001180754"/>
    </source>
</evidence>
<dbReference type="RefSeq" id="WP_311726432.1">
    <property type="nucleotide sequence ID" value="NZ_JAVRFD010000012.1"/>
</dbReference>
<dbReference type="EMBL" id="JAVRFD010000012">
    <property type="protein sequence ID" value="MDT0545949.1"/>
    <property type="molecule type" value="Genomic_DNA"/>
</dbReference>
<feature type="compositionally biased region" description="Low complexity" evidence="1">
    <location>
        <begin position="260"/>
        <end position="273"/>
    </location>
</feature>
<organism evidence="2 3">
    <name type="scientific">Streptomyces lonegramiae</name>
    <dbReference type="NCBI Taxonomy" id="3075524"/>
    <lineage>
        <taxon>Bacteria</taxon>
        <taxon>Bacillati</taxon>
        <taxon>Actinomycetota</taxon>
        <taxon>Actinomycetes</taxon>
        <taxon>Kitasatosporales</taxon>
        <taxon>Streptomycetaceae</taxon>
        <taxon>Streptomyces</taxon>
    </lineage>
</organism>
<keyword evidence="3" id="KW-1185">Reference proteome</keyword>
<evidence type="ECO:0000313" key="2">
    <source>
        <dbReference type="EMBL" id="MDT0545949.1"/>
    </source>
</evidence>
<name>A0ABU2XJ28_9ACTN</name>
<evidence type="ECO:0000256" key="1">
    <source>
        <dbReference type="SAM" id="MobiDB-lite"/>
    </source>
</evidence>
<comment type="caution">
    <text evidence="2">The sequence shown here is derived from an EMBL/GenBank/DDBJ whole genome shotgun (WGS) entry which is preliminary data.</text>
</comment>
<gene>
    <name evidence="2" type="ORF">RND15_25010</name>
</gene>